<dbReference type="GO" id="GO:0030246">
    <property type="term" value="F:carbohydrate binding"/>
    <property type="evidence" value="ECO:0007669"/>
    <property type="project" value="InterPro"/>
</dbReference>
<gene>
    <name evidence="3" type="ORF">RHS01_00634</name>
</gene>
<dbReference type="SMART" id="SM00495">
    <property type="entry name" value="ChtBD3"/>
    <property type="match status" value="1"/>
</dbReference>
<comment type="caution">
    <text evidence="3">The sequence shown here is derived from an EMBL/GenBank/DDBJ whole genome shotgun (WGS) entry which is preliminary data.</text>
</comment>
<dbReference type="SUPFAM" id="SSF51055">
    <property type="entry name" value="Carbohydrate binding domain"/>
    <property type="match status" value="1"/>
</dbReference>
<dbReference type="GO" id="GO:0004553">
    <property type="term" value="F:hydrolase activity, hydrolyzing O-glycosyl compounds"/>
    <property type="evidence" value="ECO:0007669"/>
    <property type="project" value="InterPro"/>
</dbReference>
<reference evidence="3" key="1">
    <citation type="submission" date="2020-09" db="EMBL/GenBank/DDBJ databases">
        <title>Comparative genome analyses of four rice-infecting Rhizoctonia solani isolates reveal extensive enrichment of homogalacturonan modification genes.</title>
        <authorList>
            <person name="Lee D.-Y."/>
            <person name="Jeon J."/>
            <person name="Kim K.-T."/>
            <person name="Cheong K."/>
            <person name="Song H."/>
            <person name="Choi G."/>
            <person name="Ko J."/>
            <person name="Opiyo S.O."/>
            <person name="Zuo S."/>
            <person name="Madhav S."/>
            <person name="Lee Y.-H."/>
            <person name="Wang G.-L."/>
        </authorList>
    </citation>
    <scope>NUCLEOTIDE SEQUENCE</scope>
    <source>
        <strain evidence="3">AG1-IA B2</strain>
    </source>
</reference>
<name>A0A8H7M9L5_9AGAM</name>
<feature type="domain" description="Chitin-binding type-3" evidence="2">
    <location>
        <begin position="285"/>
        <end position="329"/>
    </location>
</feature>
<accession>A0A8H7M9L5</accession>
<dbReference type="CDD" id="cd12215">
    <property type="entry name" value="ChiC_BD"/>
    <property type="match status" value="1"/>
</dbReference>
<protein>
    <recommendedName>
        <fullName evidence="2">Chitin-binding type-3 domain-containing protein</fullName>
    </recommendedName>
</protein>
<dbReference type="InterPro" id="IPR003610">
    <property type="entry name" value="CBM5/12"/>
</dbReference>
<dbReference type="EMBL" id="JACYCF010000001">
    <property type="protein sequence ID" value="KAF8761703.1"/>
    <property type="molecule type" value="Genomic_DNA"/>
</dbReference>
<keyword evidence="1" id="KW-0378">Hydrolase</keyword>
<sequence>MLLECNNTPTPTLPLNTFLVESVWTGAPMHPWDSGTQAASSMWLSVCVLVLLARSRRRVSFFHMWNSIPYVIVFEDEVTIVMATGYPAPASLSSLTSISQGPEKKEKKEKLFTMRTFALAITAAFSLLQVSFAAPAVKARDCQTIPSTANAAVRDQVYRITQSRSVTAKVLLSTFETAWIESHVNNLPCGDQDSIGVFQQRPSQGWGTYDQIMNVDYSTNKYLDQAIVNDRNNPGYTAGQLAQSVQRSEFPDRYDQAQSIAQNLINQARASVGNTNPGTGKCSGVAAYGSATVYTGGQKCTYGGHLWTAKWWTQYETPSTGGSGVWQDGGAC</sequence>
<dbReference type="GO" id="GO:0005576">
    <property type="term" value="C:extracellular region"/>
    <property type="evidence" value="ECO:0007669"/>
    <property type="project" value="InterPro"/>
</dbReference>
<dbReference type="AlphaFoldDB" id="A0A8H7M9L5"/>
<dbReference type="GO" id="GO:0005975">
    <property type="term" value="P:carbohydrate metabolic process"/>
    <property type="evidence" value="ECO:0007669"/>
    <property type="project" value="InterPro"/>
</dbReference>
<evidence type="ECO:0000313" key="3">
    <source>
        <dbReference type="EMBL" id="KAF8761703.1"/>
    </source>
</evidence>
<evidence type="ECO:0000313" key="4">
    <source>
        <dbReference type="Proteomes" id="UP000614334"/>
    </source>
</evidence>
<dbReference type="InterPro" id="IPR036573">
    <property type="entry name" value="CBM_sf_5/12"/>
</dbReference>
<proteinExistence type="predicted"/>
<evidence type="ECO:0000259" key="2">
    <source>
        <dbReference type="SMART" id="SM00495"/>
    </source>
</evidence>
<organism evidence="3 4">
    <name type="scientific">Rhizoctonia solani</name>
    <dbReference type="NCBI Taxonomy" id="456999"/>
    <lineage>
        <taxon>Eukaryota</taxon>
        <taxon>Fungi</taxon>
        <taxon>Dikarya</taxon>
        <taxon>Basidiomycota</taxon>
        <taxon>Agaricomycotina</taxon>
        <taxon>Agaricomycetes</taxon>
        <taxon>Cantharellales</taxon>
        <taxon>Ceratobasidiaceae</taxon>
        <taxon>Rhizoctonia</taxon>
    </lineage>
</organism>
<dbReference type="Proteomes" id="UP000614334">
    <property type="component" value="Unassembled WGS sequence"/>
</dbReference>
<evidence type="ECO:0000256" key="1">
    <source>
        <dbReference type="ARBA" id="ARBA00022801"/>
    </source>
</evidence>
<dbReference type="Gene3D" id="2.10.10.20">
    <property type="entry name" value="Carbohydrate-binding module superfamily 5/12"/>
    <property type="match status" value="1"/>
</dbReference>